<feature type="region of interest" description="Disordered" evidence="1">
    <location>
        <begin position="33"/>
        <end position="54"/>
    </location>
</feature>
<reference evidence="2 3" key="1">
    <citation type="journal article" date="2018" name="Plant J.">
        <title>Genome sequences of Chlorella sorokiniana UTEX 1602 and Micractinium conductrix SAG 241.80: implications to maltose excretion by a green alga.</title>
        <authorList>
            <person name="Arriola M.B."/>
            <person name="Velmurugan N."/>
            <person name="Zhang Y."/>
            <person name="Plunkett M.H."/>
            <person name="Hondzo H."/>
            <person name="Barney B.M."/>
        </authorList>
    </citation>
    <scope>NUCLEOTIDE SEQUENCE [LARGE SCALE GENOMIC DNA]</scope>
    <source>
        <strain evidence="2 3">SAG 241.80</strain>
    </source>
</reference>
<proteinExistence type="predicted"/>
<evidence type="ECO:0000313" key="3">
    <source>
        <dbReference type="Proteomes" id="UP000239649"/>
    </source>
</evidence>
<name>A0A2P6V7Q7_9CHLO</name>
<organism evidence="2 3">
    <name type="scientific">Micractinium conductrix</name>
    <dbReference type="NCBI Taxonomy" id="554055"/>
    <lineage>
        <taxon>Eukaryota</taxon>
        <taxon>Viridiplantae</taxon>
        <taxon>Chlorophyta</taxon>
        <taxon>core chlorophytes</taxon>
        <taxon>Trebouxiophyceae</taxon>
        <taxon>Chlorellales</taxon>
        <taxon>Chlorellaceae</taxon>
        <taxon>Chlorella clade</taxon>
        <taxon>Micractinium</taxon>
    </lineage>
</organism>
<dbReference type="Proteomes" id="UP000239649">
    <property type="component" value="Unassembled WGS sequence"/>
</dbReference>
<sequence length="54" mass="5303">METTRAAFHGIRTKLDADLQRVHVPKAGTLDALFKPGGNGGGGGGTAAGKPSGG</sequence>
<accession>A0A2P6V7Q7</accession>
<keyword evidence="3" id="KW-1185">Reference proteome</keyword>
<feature type="compositionally biased region" description="Gly residues" evidence="1">
    <location>
        <begin position="37"/>
        <end position="54"/>
    </location>
</feature>
<protein>
    <submittedName>
        <fullName evidence="2">Kinesin heavy chain</fullName>
    </submittedName>
</protein>
<comment type="caution">
    <text evidence="2">The sequence shown here is derived from an EMBL/GenBank/DDBJ whole genome shotgun (WGS) entry which is preliminary data.</text>
</comment>
<evidence type="ECO:0000313" key="2">
    <source>
        <dbReference type="EMBL" id="PSC70119.1"/>
    </source>
</evidence>
<gene>
    <name evidence="2" type="ORF">C2E20_6542</name>
</gene>
<dbReference type="EMBL" id="LHPF02000022">
    <property type="protein sequence ID" value="PSC70119.1"/>
    <property type="molecule type" value="Genomic_DNA"/>
</dbReference>
<dbReference type="AlphaFoldDB" id="A0A2P6V7Q7"/>
<evidence type="ECO:0000256" key="1">
    <source>
        <dbReference type="SAM" id="MobiDB-lite"/>
    </source>
</evidence>